<evidence type="ECO:0000256" key="1">
    <source>
        <dbReference type="SAM" id="Coils"/>
    </source>
</evidence>
<feature type="coiled-coil region" evidence="1">
    <location>
        <begin position="102"/>
        <end position="139"/>
    </location>
</feature>
<name>A0AA86VUE8_9EUKA</name>
<proteinExistence type="predicted"/>
<dbReference type="GO" id="GO:0007034">
    <property type="term" value="P:vacuolar transport"/>
    <property type="evidence" value="ECO:0007669"/>
    <property type="project" value="InterPro"/>
</dbReference>
<dbReference type="AlphaFoldDB" id="A0AA86VUE8"/>
<dbReference type="Gene3D" id="6.10.140.1230">
    <property type="match status" value="1"/>
</dbReference>
<evidence type="ECO:0000313" key="3">
    <source>
        <dbReference type="EMBL" id="CAI9978658.1"/>
    </source>
</evidence>
<keyword evidence="1" id="KW-0175">Coiled coil</keyword>
<protein>
    <submittedName>
        <fullName evidence="3">Putative</fullName>
    </submittedName>
</protein>
<reference evidence="3" key="1">
    <citation type="submission" date="2023-06" db="EMBL/GenBank/DDBJ databases">
        <authorList>
            <person name="Kurt Z."/>
        </authorList>
    </citation>
    <scope>NUCLEOTIDE SEQUENCE</scope>
</reference>
<comment type="caution">
    <text evidence="3">The sequence shown here is derived from an EMBL/GenBank/DDBJ whole genome shotgun (WGS) entry which is preliminary data.</text>
</comment>
<dbReference type="EMBL" id="CATOUU010000190">
    <property type="protein sequence ID" value="CAI9919909.1"/>
    <property type="molecule type" value="Genomic_DNA"/>
</dbReference>
<sequence length="205" mass="23100">MPSIFKKQQPAAPAAPAPLDINEMIQKINRSIVQAKEQETKAYDQAKNAMKANNQVMAKTYMNACKMAQNQQKNLMGQLNMLQMKQNQMLTIEMAKGQVQLMKQVNQELVGTENVMDELQDTLQENAQQQQQVQQMSEMMNQFTDMAMGMMEEGENMDQELQMLAAEVQAEKESGLRAPPAQQVEAAQVETQKKVVAANNMDDLI</sequence>
<evidence type="ECO:0000313" key="6">
    <source>
        <dbReference type="Proteomes" id="UP001642409"/>
    </source>
</evidence>
<dbReference type="InterPro" id="IPR005024">
    <property type="entry name" value="Snf7_fam"/>
</dbReference>
<dbReference type="EMBL" id="CATOUU010001186">
    <property type="protein sequence ID" value="CAI9978658.1"/>
    <property type="molecule type" value="Genomic_DNA"/>
</dbReference>
<reference evidence="4 6" key="2">
    <citation type="submission" date="2024-07" db="EMBL/GenBank/DDBJ databases">
        <authorList>
            <person name="Akdeniz Z."/>
        </authorList>
    </citation>
    <scope>NUCLEOTIDE SEQUENCE [LARGE SCALE GENOMIC DNA]</scope>
</reference>
<gene>
    <name evidence="3" type="ORF">HINF_LOCUS66303</name>
    <name evidence="2" type="ORF">HINF_LOCUS7554</name>
    <name evidence="5" type="ORF">HINF_LOCUS79046</name>
    <name evidence="4" type="ORF">HINF_LOCUS8068</name>
</gene>
<evidence type="ECO:0000313" key="5">
    <source>
        <dbReference type="EMBL" id="CAL6116408.1"/>
    </source>
</evidence>
<evidence type="ECO:0000313" key="2">
    <source>
        <dbReference type="EMBL" id="CAI9919909.1"/>
    </source>
</evidence>
<keyword evidence="6" id="KW-1185">Reference proteome</keyword>
<dbReference type="Pfam" id="PF03357">
    <property type="entry name" value="Snf7"/>
    <property type="match status" value="1"/>
</dbReference>
<evidence type="ECO:0000313" key="4">
    <source>
        <dbReference type="EMBL" id="CAL5984375.1"/>
    </source>
</evidence>
<dbReference type="EMBL" id="CAXDID020000017">
    <property type="protein sequence ID" value="CAL5984375.1"/>
    <property type="molecule type" value="Genomic_DNA"/>
</dbReference>
<dbReference type="Proteomes" id="UP001642409">
    <property type="component" value="Unassembled WGS sequence"/>
</dbReference>
<dbReference type="EMBL" id="CAXDID020001006">
    <property type="protein sequence ID" value="CAL6116408.1"/>
    <property type="molecule type" value="Genomic_DNA"/>
</dbReference>
<accession>A0AA86VUE8</accession>
<organism evidence="3">
    <name type="scientific">Hexamita inflata</name>
    <dbReference type="NCBI Taxonomy" id="28002"/>
    <lineage>
        <taxon>Eukaryota</taxon>
        <taxon>Metamonada</taxon>
        <taxon>Diplomonadida</taxon>
        <taxon>Hexamitidae</taxon>
        <taxon>Hexamitinae</taxon>
        <taxon>Hexamita</taxon>
    </lineage>
</organism>